<sequence>MYDSIPDQTHDQSEISMSTLLLITSAPTSIHAWHAFELAQALHTKGETLHVFFYQDAVQVANSLQWFPDDQRHLTHEWQKLSIRLPVCVSAALNRGITDQENAKRHQLSNSNLAQGFELVGLGELADALQSSARIVQF</sequence>
<protein>
    <submittedName>
        <fullName evidence="5">Sulfur relay protein TusD/DsrE</fullName>
    </submittedName>
</protein>
<dbReference type="EMBL" id="APQC01000016">
    <property type="protein sequence ID" value="ENV78965.1"/>
    <property type="molecule type" value="Genomic_DNA"/>
</dbReference>
<dbReference type="AlphaFoldDB" id="N9DE08"/>
<comment type="subcellular location">
    <subcellularLocation>
        <location evidence="1">Cytoplasm</location>
    </subcellularLocation>
</comment>
<name>N9DE08_9GAMM</name>
<accession>N9DE08</accession>
<dbReference type="GO" id="GO:0097163">
    <property type="term" value="F:sulfur carrier activity"/>
    <property type="evidence" value="ECO:0007669"/>
    <property type="project" value="TreeGrafter"/>
</dbReference>
<comment type="caution">
    <text evidence="5">The sequence shown here is derived from an EMBL/GenBank/DDBJ whole genome shotgun (WGS) entry which is preliminary data.</text>
</comment>
<dbReference type="InterPro" id="IPR027396">
    <property type="entry name" value="DsrEFH-like"/>
</dbReference>
<evidence type="ECO:0000313" key="5">
    <source>
        <dbReference type="EMBL" id="ENV78965.1"/>
    </source>
</evidence>
<dbReference type="PANTHER" id="PTHR34874">
    <property type="entry name" value="PROTEIN YCHN"/>
    <property type="match status" value="1"/>
</dbReference>
<reference evidence="5 6" key="1">
    <citation type="submission" date="2013-02" db="EMBL/GenBank/DDBJ databases">
        <title>The Genome Sequence of Acinetobacter ursingii NIPH ANC_3649.</title>
        <authorList>
            <consortium name="The Broad Institute Genome Sequencing Platform"/>
            <consortium name="The Broad Institute Genome Sequencing Center for Infectious Disease"/>
            <person name="Cerqueira G."/>
            <person name="Feldgarden M."/>
            <person name="Courvalin P."/>
            <person name="Perichon B."/>
            <person name="Grillot-Courvalin C."/>
            <person name="Clermont D."/>
            <person name="Rocha E."/>
            <person name="Yoon E.-J."/>
            <person name="Nemec A."/>
            <person name="Walker B."/>
            <person name="Young S.K."/>
            <person name="Zeng Q."/>
            <person name="Gargeya S."/>
            <person name="Fitzgerald M."/>
            <person name="Haas B."/>
            <person name="Abouelleil A."/>
            <person name="Alvarado L."/>
            <person name="Arachchi H.M."/>
            <person name="Berlin A.M."/>
            <person name="Chapman S.B."/>
            <person name="Dewar J."/>
            <person name="Goldberg J."/>
            <person name="Griggs A."/>
            <person name="Gujja S."/>
            <person name="Hansen M."/>
            <person name="Howarth C."/>
            <person name="Imamovic A."/>
            <person name="Larimer J."/>
            <person name="McCowan C."/>
            <person name="Murphy C."/>
            <person name="Neiman D."/>
            <person name="Pearson M."/>
            <person name="Priest M."/>
            <person name="Roberts A."/>
            <person name="Saif S."/>
            <person name="Shea T."/>
            <person name="Sisk P."/>
            <person name="Sykes S."/>
            <person name="Wortman J."/>
            <person name="Nusbaum C."/>
            <person name="Birren B."/>
        </authorList>
    </citation>
    <scope>NUCLEOTIDE SEQUENCE [LARGE SCALE GENOMIC DNA]</scope>
    <source>
        <strain evidence="5 6">ANC 3649</strain>
    </source>
</reference>
<dbReference type="NCBIfam" id="NF001237">
    <property type="entry name" value="PRK00207.1"/>
    <property type="match status" value="1"/>
</dbReference>
<gene>
    <name evidence="5" type="ORF">F942_02387</name>
</gene>
<evidence type="ECO:0000256" key="1">
    <source>
        <dbReference type="ARBA" id="ARBA00004496"/>
    </source>
</evidence>
<comment type="similarity">
    <text evidence="2">Belongs to the DsrE/TusD family.</text>
</comment>
<dbReference type="HOGENOM" id="CLU_132095_1_0_6"/>
<dbReference type="InterPro" id="IPR017463">
    <property type="entry name" value="Sulphur_relay_TusD/DsrE"/>
</dbReference>
<dbReference type="SUPFAM" id="SSF75169">
    <property type="entry name" value="DsrEFH-like"/>
    <property type="match status" value="1"/>
</dbReference>
<dbReference type="GO" id="GO:0002143">
    <property type="term" value="P:tRNA wobble position uridine thiolation"/>
    <property type="evidence" value="ECO:0007669"/>
    <property type="project" value="TreeGrafter"/>
</dbReference>
<dbReference type="GO" id="GO:0016783">
    <property type="term" value="F:sulfurtransferase activity"/>
    <property type="evidence" value="ECO:0007669"/>
    <property type="project" value="InterPro"/>
</dbReference>
<keyword evidence="6" id="KW-1185">Reference proteome</keyword>
<dbReference type="Proteomes" id="UP000013276">
    <property type="component" value="Unassembled WGS sequence"/>
</dbReference>
<keyword evidence="4" id="KW-0808">Transferase</keyword>
<dbReference type="InterPro" id="IPR003787">
    <property type="entry name" value="Sulphur_relay_DsrE/F-like"/>
</dbReference>
<evidence type="ECO:0000256" key="4">
    <source>
        <dbReference type="ARBA" id="ARBA00022679"/>
    </source>
</evidence>
<organism evidence="5 6">
    <name type="scientific">Acinetobacter ursingii ANC 3649</name>
    <dbReference type="NCBI Taxonomy" id="1257043"/>
    <lineage>
        <taxon>Bacteria</taxon>
        <taxon>Pseudomonadati</taxon>
        <taxon>Pseudomonadota</taxon>
        <taxon>Gammaproteobacteria</taxon>
        <taxon>Moraxellales</taxon>
        <taxon>Moraxellaceae</taxon>
        <taxon>Acinetobacter</taxon>
    </lineage>
</organism>
<dbReference type="PANTHER" id="PTHR34874:SF3">
    <property type="entry name" value="SULFURTRANSFERASE TUSD"/>
    <property type="match status" value="1"/>
</dbReference>
<evidence type="ECO:0000256" key="3">
    <source>
        <dbReference type="ARBA" id="ARBA00022490"/>
    </source>
</evidence>
<evidence type="ECO:0000313" key="6">
    <source>
        <dbReference type="Proteomes" id="UP000013276"/>
    </source>
</evidence>
<dbReference type="NCBIfam" id="TIGR03012">
    <property type="entry name" value="sulf_tusD_dsrE"/>
    <property type="match status" value="1"/>
</dbReference>
<proteinExistence type="inferred from homology"/>
<dbReference type="Pfam" id="PF02635">
    <property type="entry name" value="DsrE"/>
    <property type="match status" value="1"/>
</dbReference>
<dbReference type="Gene3D" id="3.40.1260.10">
    <property type="entry name" value="DsrEFH-like"/>
    <property type="match status" value="1"/>
</dbReference>
<keyword evidence="3" id="KW-0963">Cytoplasm</keyword>
<dbReference type="PATRIC" id="fig|1257043.3.peg.2329"/>
<evidence type="ECO:0000256" key="2">
    <source>
        <dbReference type="ARBA" id="ARBA00007067"/>
    </source>
</evidence>
<dbReference type="GO" id="GO:1990228">
    <property type="term" value="C:sulfurtransferase complex"/>
    <property type="evidence" value="ECO:0007669"/>
    <property type="project" value="TreeGrafter"/>
</dbReference>